<dbReference type="OrthoDB" id="118811at2"/>
<gene>
    <name evidence="2" type="ORF">MSP8886_03389</name>
</gene>
<organism evidence="2 3">
    <name type="scientific">Marinomonas spartinae</name>
    <dbReference type="NCBI Taxonomy" id="1792290"/>
    <lineage>
        <taxon>Bacteria</taxon>
        <taxon>Pseudomonadati</taxon>
        <taxon>Pseudomonadota</taxon>
        <taxon>Gammaproteobacteria</taxon>
        <taxon>Oceanospirillales</taxon>
        <taxon>Oceanospirillaceae</taxon>
        <taxon>Marinomonas</taxon>
    </lineage>
</organism>
<evidence type="ECO:0000313" key="3">
    <source>
        <dbReference type="Proteomes" id="UP000092544"/>
    </source>
</evidence>
<dbReference type="InterPro" id="IPR012924">
    <property type="entry name" value="TfuA_core"/>
</dbReference>
<dbReference type="RefSeq" id="WP_067018540.1">
    <property type="nucleotide sequence ID" value="NZ_FLOB01000009.1"/>
</dbReference>
<dbReference type="Proteomes" id="UP000092544">
    <property type="component" value="Unassembled WGS sequence"/>
</dbReference>
<proteinExistence type="predicted"/>
<dbReference type="Pfam" id="PF07812">
    <property type="entry name" value="TfuA"/>
    <property type="match status" value="1"/>
</dbReference>
<sequence length="376" mass="42319">MSIIVFAGPTIRKDTILKTLPAADIRPPAKQGDLYLATRDNPKIILLIDGFFESVPAVWHKEILYAMSTGIHVYGSSSMGALRASELHSYGMVGVGVIFEKFAHGEWEDDDEVALTHGPMELGYPSVSRAMADLRYDLARACEREILTPSQAETIASKLKSLWYPERSHDTLCSYAEELLTQGKMEQLSSFLKTETQSLKEKDATVLIKQIADIDLNNVPPKTINYVLQENDAWQTLINDVSRSRLTKVQVDLPSHLSPEHTKDNIFQSKLRALALEHAEDIGIEYKPWVRLAFEKVVSQWGCVTEEGQIQFEKVSDKIVSLSLTTEQFDRWIEREALLMAYADQIEIKPEHIADESLLRQGAAPPHSALETLLKE</sequence>
<protein>
    <submittedName>
        <fullName evidence="2">TfuA-like protein</fullName>
    </submittedName>
</protein>
<reference evidence="2 3" key="1">
    <citation type="submission" date="2016-06" db="EMBL/GenBank/DDBJ databases">
        <authorList>
            <person name="Kjaerup R.B."/>
            <person name="Dalgaard T.S."/>
            <person name="Juul-Madsen H.R."/>
        </authorList>
    </citation>
    <scope>NUCLEOTIDE SEQUENCE [LARGE SCALE GENOMIC DNA]</scope>
    <source>
        <strain evidence="2 3">CECT 8886</strain>
    </source>
</reference>
<accession>A0A1A8TQN5</accession>
<dbReference type="AlphaFoldDB" id="A0A1A8TQN5"/>
<dbReference type="STRING" id="1792290.MSP8886_03389"/>
<name>A0A1A8TQN5_9GAMM</name>
<keyword evidence="3" id="KW-1185">Reference proteome</keyword>
<feature type="domain" description="TfuA-like core" evidence="1">
    <location>
        <begin position="49"/>
        <end position="168"/>
    </location>
</feature>
<evidence type="ECO:0000259" key="1">
    <source>
        <dbReference type="Pfam" id="PF07812"/>
    </source>
</evidence>
<evidence type="ECO:0000313" key="2">
    <source>
        <dbReference type="EMBL" id="SBS35448.1"/>
    </source>
</evidence>
<dbReference type="EMBL" id="FLOB01000009">
    <property type="protein sequence ID" value="SBS35448.1"/>
    <property type="molecule type" value="Genomic_DNA"/>
</dbReference>